<dbReference type="EMBL" id="PVTF01000006">
    <property type="protein sequence ID" value="PRY40571.1"/>
    <property type="molecule type" value="Genomic_DNA"/>
</dbReference>
<dbReference type="Pfam" id="PF13581">
    <property type="entry name" value="HATPase_c_2"/>
    <property type="match status" value="1"/>
</dbReference>
<dbReference type="InterPro" id="IPR036890">
    <property type="entry name" value="HATPase_C_sf"/>
</dbReference>
<dbReference type="CDD" id="cd16936">
    <property type="entry name" value="HATPase_RsbW-like"/>
    <property type="match status" value="1"/>
</dbReference>
<proteinExistence type="predicted"/>
<keyword evidence="4" id="KW-1185">Reference proteome</keyword>
<evidence type="ECO:0000313" key="4">
    <source>
        <dbReference type="Proteomes" id="UP000239494"/>
    </source>
</evidence>
<gene>
    <name evidence="3" type="ORF">CLV43_106312</name>
</gene>
<evidence type="ECO:0000256" key="1">
    <source>
        <dbReference type="ARBA" id="ARBA00022527"/>
    </source>
</evidence>
<dbReference type="GO" id="GO:0004674">
    <property type="term" value="F:protein serine/threonine kinase activity"/>
    <property type="evidence" value="ECO:0007669"/>
    <property type="project" value="UniProtKB-KW"/>
</dbReference>
<keyword evidence="3" id="KW-0808">Transferase</keyword>
<evidence type="ECO:0000259" key="2">
    <source>
        <dbReference type="Pfam" id="PF13581"/>
    </source>
</evidence>
<dbReference type="Gene3D" id="3.30.565.10">
    <property type="entry name" value="Histidine kinase-like ATPase, C-terminal domain"/>
    <property type="match status" value="1"/>
</dbReference>
<dbReference type="InterPro" id="IPR050267">
    <property type="entry name" value="Anti-sigma-factor_SerPK"/>
</dbReference>
<sequence length="134" mass="14846">MSAPTTHPYHQFDLDDHDTPPLSEVRAWIRTLLEDLDPDLVADTELIATELAANAYEHARAPRLLRLERRSAPAVVRLEVDDGNPDLLPKPGTSTLGEFRGRGLVLIKSLGAAWGVDRYPDRKTVWAEIPESAG</sequence>
<name>A0A2T0T4K9_9PSEU</name>
<dbReference type="Proteomes" id="UP000239494">
    <property type="component" value="Unassembled WGS sequence"/>
</dbReference>
<evidence type="ECO:0000313" key="3">
    <source>
        <dbReference type="EMBL" id="PRY40571.1"/>
    </source>
</evidence>
<feature type="domain" description="Histidine kinase/HSP90-like ATPase" evidence="2">
    <location>
        <begin position="22"/>
        <end position="127"/>
    </location>
</feature>
<comment type="caution">
    <text evidence="3">The sequence shown here is derived from an EMBL/GenBank/DDBJ whole genome shotgun (WGS) entry which is preliminary data.</text>
</comment>
<reference evidence="3 4" key="1">
    <citation type="submission" date="2018-03" db="EMBL/GenBank/DDBJ databases">
        <title>Genomic Encyclopedia of Archaeal and Bacterial Type Strains, Phase II (KMG-II): from individual species to whole genera.</title>
        <authorList>
            <person name="Goeker M."/>
        </authorList>
    </citation>
    <scope>NUCLEOTIDE SEQUENCE [LARGE SCALE GENOMIC DNA]</scope>
    <source>
        <strain evidence="3 4">DSM 44720</strain>
    </source>
</reference>
<dbReference type="SUPFAM" id="SSF55874">
    <property type="entry name" value="ATPase domain of HSP90 chaperone/DNA topoisomerase II/histidine kinase"/>
    <property type="match status" value="1"/>
</dbReference>
<dbReference type="PANTHER" id="PTHR35526">
    <property type="entry name" value="ANTI-SIGMA-F FACTOR RSBW-RELATED"/>
    <property type="match status" value="1"/>
</dbReference>
<dbReference type="AlphaFoldDB" id="A0A2T0T4K9"/>
<dbReference type="PANTHER" id="PTHR35526:SF3">
    <property type="entry name" value="ANTI-SIGMA-F FACTOR RSBW"/>
    <property type="match status" value="1"/>
</dbReference>
<organism evidence="3 4">
    <name type="scientific">Umezawaea tangerina</name>
    <dbReference type="NCBI Taxonomy" id="84725"/>
    <lineage>
        <taxon>Bacteria</taxon>
        <taxon>Bacillati</taxon>
        <taxon>Actinomycetota</taxon>
        <taxon>Actinomycetes</taxon>
        <taxon>Pseudonocardiales</taxon>
        <taxon>Pseudonocardiaceae</taxon>
        <taxon>Umezawaea</taxon>
    </lineage>
</organism>
<accession>A0A2T0T4K9</accession>
<keyword evidence="3" id="KW-0418">Kinase</keyword>
<keyword evidence="1" id="KW-0723">Serine/threonine-protein kinase</keyword>
<dbReference type="InterPro" id="IPR003594">
    <property type="entry name" value="HATPase_dom"/>
</dbReference>
<dbReference type="RefSeq" id="WP_106189103.1">
    <property type="nucleotide sequence ID" value="NZ_PVTF01000006.1"/>
</dbReference>
<protein>
    <submittedName>
        <fullName evidence="3">Histidine kinase-like protein</fullName>
    </submittedName>
</protein>